<evidence type="ECO:0000259" key="4">
    <source>
        <dbReference type="PROSITE" id="PS51015"/>
    </source>
</evidence>
<protein>
    <recommendedName>
        <fullName evidence="4">YDG domain-containing protein</fullName>
    </recommendedName>
</protein>
<comment type="caution">
    <text evidence="5">The sequence shown here is derived from an EMBL/GenBank/DDBJ whole genome shotgun (WGS) entry which is preliminary data.</text>
</comment>
<feature type="region of interest" description="Disordered" evidence="3">
    <location>
        <begin position="1017"/>
        <end position="1049"/>
    </location>
</feature>
<dbReference type="EMBL" id="JAPXFL010000008">
    <property type="protein sequence ID" value="KAK9502793.1"/>
    <property type="molecule type" value="Genomic_DNA"/>
</dbReference>
<feature type="compositionally biased region" description="Polar residues" evidence="3">
    <location>
        <begin position="1034"/>
        <end position="1049"/>
    </location>
</feature>
<dbReference type="PANTHER" id="PTHR14140">
    <property type="entry name" value="E3 UBIQUITIN-PROTEIN LIGASE UHRF-RELATED"/>
    <property type="match status" value="1"/>
</dbReference>
<evidence type="ECO:0000313" key="5">
    <source>
        <dbReference type="EMBL" id="KAK9502793.1"/>
    </source>
</evidence>
<feature type="region of interest" description="Disordered" evidence="3">
    <location>
        <begin position="910"/>
        <end position="981"/>
    </location>
</feature>
<keyword evidence="1 2" id="KW-0539">Nucleus</keyword>
<organism evidence="5 6">
    <name type="scientific">Rhynocoris fuscipes</name>
    <dbReference type="NCBI Taxonomy" id="488301"/>
    <lineage>
        <taxon>Eukaryota</taxon>
        <taxon>Metazoa</taxon>
        <taxon>Ecdysozoa</taxon>
        <taxon>Arthropoda</taxon>
        <taxon>Hexapoda</taxon>
        <taxon>Insecta</taxon>
        <taxon>Pterygota</taxon>
        <taxon>Neoptera</taxon>
        <taxon>Paraneoptera</taxon>
        <taxon>Hemiptera</taxon>
        <taxon>Heteroptera</taxon>
        <taxon>Panheteroptera</taxon>
        <taxon>Cimicomorpha</taxon>
        <taxon>Reduviidae</taxon>
        <taxon>Harpactorinae</taxon>
        <taxon>Harpactorini</taxon>
        <taxon>Rhynocoris</taxon>
    </lineage>
</organism>
<dbReference type="AlphaFoldDB" id="A0AAW1CYB6"/>
<feature type="region of interest" description="Disordered" evidence="3">
    <location>
        <begin position="570"/>
        <end position="605"/>
    </location>
</feature>
<feature type="domain" description="YDG" evidence="4">
    <location>
        <begin position="24"/>
        <end position="156"/>
    </location>
</feature>
<reference evidence="5 6" key="1">
    <citation type="submission" date="2022-12" db="EMBL/GenBank/DDBJ databases">
        <title>Chromosome-level genome assembly of true bugs.</title>
        <authorList>
            <person name="Ma L."/>
            <person name="Li H."/>
        </authorList>
    </citation>
    <scope>NUCLEOTIDE SEQUENCE [LARGE SCALE GENOMIC DNA]</scope>
    <source>
        <strain evidence="5">Lab_2022b</strain>
    </source>
</reference>
<sequence length="1135" mass="128317">MKKKGVTPKRGRKTGGRNKENIFGNVEDYEVGYTWKTRDDLSDSGVHRPKVACLHAGIDGVYSILINSKYRGDDSGYAITYSGPCVRDNGHNGAYNDSLIKNYNNNIPVRIIRGTHKESPFAPLSGYRYDGLYLIHKYWKLNNKILFYFKRMQQAAPPWLKLIRRRDVCQSPELLENDRDISSYVSFIRDQKRPVSNLEVAKEEQINSIEDVCPDSPGSSSEPPTEDTRLTIENVSLITGNETSIRSENQILESLPPLVLPADQPTTFSAQPRPTEEHLNPEKSTESAEPTAWQSKTLIGGMPMPLMKYETCKEEYSAGFVVYEGVTTLPGEEVVEVYNERVIYEEQETGVTECVNSDEEDDYELVEEEEVDCSYLRDFSTREIVTATELVETININSEMIPEGYYDVDVEDGPKYGYTRRYLEAAHLQNDYMNVEGPTVQNALSVAIVKSDDLIPSEQVPVSEIDIHTPYNMVPEQNIYTSIEMKHDMDNENIVEESHIKPSFDAEASTSELQIGKIIGRCMYFDGNNDSKTVIESTEAFNQNLVIPSCTLHDMQRIQMMYVEEEEAKTSKSIINNDEETSQDINDGSKENVNSSLGDKPDSTSNMVVETNKQKCDCNCDDCPLQTFNLLDSIGVLLKDFGSNNICKTLKTLPCWNIYKKILKGENTGKAVVKVQENNRKAVLPPPSDGNSEKDIGIISNVQFGVDGLETWNRLATSDDAIPSNVQDDNNGSNIQSNKNQELVTYNDSAASDNSDSHSVSKFKALRIKAVEELCHVLLSKIQQIKESKEYGDALAELENESLRDDLEQKVLQKFSSLPCFANEKKEVLLQHRKRKYSNESERGSNQTAHEINQPVSKVRMVQYRRNIRTEINRTRILKINQTCESTSEEGENFNCFDEQSDEGKNITRETQVQDDDFLIENCNNSGNQSDEEMSDNQLYSSEESEDSSDESSEEDAHSNADVSDYHISKPSLSSNGNEISSSSSFLFQTVDSDEDTNNPESTTVQTCEELCEPMSPLLTTDHESNSKKRKFQLKSSQSTKKINESLPSTSTKYSFDDNFDPNENFEGYSIEDSIKSEKRKELFNRRMLKHVNEIISDVVSSSLSTLNSKQIESPSIPTRPKSLRTKRVVQRYDL</sequence>
<gene>
    <name evidence="5" type="ORF">O3M35_011499</name>
</gene>
<evidence type="ECO:0000256" key="2">
    <source>
        <dbReference type="PROSITE-ProRule" id="PRU00358"/>
    </source>
</evidence>
<dbReference type="PANTHER" id="PTHR14140:SF27">
    <property type="entry name" value="OS04G0289800 PROTEIN"/>
    <property type="match status" value="1"/>
</dbReference>
<dbReference type="Gene3D" id="2.30.280.10">
    <property type="entry name" value="SRA-YDG"/>
    <property type="match status" value="1"/>
</dbReference>
<feature type="compositionally biased region" description="Low complexity" evidence="3">
    <location>
        <begin position="972"/>
        <end position="981"/>
    </location>
</feature>
<evidence type="ECO:0000313" key="6">
    <source>
        <dbReference type="Proteomes" id="UP001461498"/>
    </source>
</evidence>
<dbReference type="Proteomes" id="UP001461498">
    <property type="component" value="Unassembled WGS sequence"/>
</dbReference>
<feature type="region of interest" description="Disordered" evidence="3">
    <location>
        <begin position="1"/>
        <end position="20"/>
    </location>
</feature>
<proteinExistence type="predicted"/>
<feature type="compositionally biased region" description="Acidic residues" evidence="3">
    <location>
        <begin position="943"/>
        <end position="954"/>
    </location>
</feature>
<dbReference type="GO" id="GO:0044027">
    <property type="term" value="P:negative regulation of gene expression via chromosomal CpG island methylation"/>
    <property type="evidence" value="ECO:0007669"/>
    <property type="project" value="TreeGrafter"/>
</dbReference>
<dbReference type="InterPro" id="IPR015947">
    <property type="entry name" value="PUA-like_sf"/>
</dbReference>
<dbReference type="SUPFAM" id="SSF88697">
    <property type="entry name" value="PUA domain-like"/>
    <property type="match status" value="1"/>
</dbReference>
<feature type="compositionally biased region" description="Polar residues" evidence="3">
    <location>
        <begin position="583"/>
        <end position="605"/>
    </location>
</feature>
<feature type="compositionally biased region" description="Basic residues" evidence="3">
    <location>
        <begin position="1"/>
        <end position="16"/>
    </location>
</feature>
<name>A0AAW1CYB6_9HEMI</name>
<feature type="region of interest" description="Disordered" evidence="3">
    <location>
        <begin position="263"/>
        <end position="292"/>
    </location>
</feature>
<feature type="compositionally biased region" description="Basic and acidic residues" evidence="3">
    <location>
        <begin position="274"/>
        <end position="286"/>
    </location>
</feature>
<dbReference type="Pfam" id="PF02182">
    <property type="entry name" value="SAD_SRA"/>
    <property type="match status" value="1"/>
</dbReference>
<dbReference type="InterPro" id="IPR036987">
    <property type="entry name" value="SRA-YDG_sf"/>
</dbReference>
<dbReference type="PROSITE" id="PS51015">
    <property type="entry name" value="YDG"/>
    <property type="match status" value="1"/>
</dbReference>
<feature type="compositionally biased region" description="Basic and acidic residues" evidence="3">
    <location>
        <begin position="955"/>
        <end position="968"/>
    </location>
</feature>
<dbReference type="InterPro" id="IPR003105">
    <property type="entry name" value="SRA_YDG"/>
</dbReference>
<feature type="compositionally biased region" description="Polar residues" evidence="3">
    <location>
        <begin position="724"/>
        <end position="740"/>
    </location>
</feature>
<evidence type="ECO:0000256" key="3">
    <source>
        <dbReference type="SAM" id="MobiDB-lite"/>
    </source>
</evidence>
<dbReference type="GO" id="GO:0005634">
    <property type="term" value="C:nucleus"/>
    <property type="evidence" value="ECO:0007669"/>
    <property type="project" value="UniProtKB-SubCell"/>
</dbReference>
<feature type="region of interest" description="Disordered" evidence="3">
    <location>
        <begin position="720"/>
        <end position="740"/>
    </location>
</feature>
<accession>A0AAW1CYB6</accession>
<dbReference type="GO" id="GO:0016567">
    <property type="term" value="P:protein ubiquitination"/>
    <property type="evidence" value="ECO:0007669"/>
    <property type="project" value="TreeGrafter"/>
</dbReference>
<dbReference type="GO" id="GO:0061630">
    <property type="term" value="F:ubiquitin protein ligase activity"/>
    <property type="evidence" value="ECO:0007669"/>
    <property type="project" value="TreeGrafter"/>
</dbReference>
<dbReference type="SMART" id="SM00466">
    <property type="entry name" value="SRA"/>
    <property type="match status" value="1"/>
</dbReference>
<dbReference type="InterPro" id="IPR045134">
    <property type="entry name" value="UHRF1/2-like"/>
</dbReference>
<keyword evidence="6" id="KW-1185">Reference proteome</keyword>
<comment type="subcellular location">
    <subcellularLocation>
        <location evidence="2">Nucleus</location>
    </subcellularLocation>
</comment>
<evidence type="ECO:0000256" key="1">
    <source>
        <dbReference type="ARBA" id="ARBA00023242"/>
    </source>
</evidence>